<dbReference type="PROSITE" id="PS00035">
    <property type="entry name" value="POU_1"/>
    <property type="match status" value="1"/>
</dbReference>
<dbReference type="SUPFAM" id="SSF46689">
    <property type="entry name" value="Homeodomain-like"/>
    <property type="match status" value="1"/>
</dbReference>
<dbReference type="InterPro" id="IPR014722">
    <property type="entry name" value="Rib_uL2_dom2"/>
</dbReference>
<gene>
    <name evidence="16" type="ORF">PACLA_8A065016</name>
</gene>
<dbReference type="PROSITE" id="PS50071">
    <property type="entry name" value="HOMEOBOX_2"/>
    <property type="match status" value="1"/>
</dbReference>
<feature type="coiled-coil region" evidence="14">
    <location>
        <begin position="127"/>
        <end position="184"/>
    </location>
</feature>
<evidence type="ECO:0000256" key="10">
    <source>
        <dbReference type="PROSITE-ProRule" id="PRU00108"/>
    </source>
</evidence>
<keyword evidence="7 10" id="KW-0371">Homeobox</keyword>
<dbReference type="GO" id="GO:0022627">
    <property type="term" value="C:cytosolic small ribosomal subunit"/>
    <property type="evidence" value="ECO:0007669"/>
    <property type="project" value="TreeGrafter"/>
</dbReference>
<protein>
    <recommendedName>
        <fullName evidence="13">POU domain protein</fullName>
    </recommendedName>
</protein>
<dbReference type="GO" id="GO:0006412">
    <property type="term" value="P:translation"/>
    <property type="evidence" value="ECO:0007669"/>
    <property type="project" value="InterPro"/>
</dbReference>
<dbReference type="InterPro" id="IPR041982">
    <property type="entry name" value="Ribosomal_eS4_KOW"/>
</dbReference>
<dbReference type="Pfam" id="PF16121">
    <property type="entry name" value="40S_S4_C"/>
    <property type="match status" value="1"/>
</dbReference>
<dbReference type="HAMAP" id="MF_00485">
    <property type="entry name" value="Ribosomal_eS4"/>
    <property type="match status" value="1"/>
</dbReference>
<keyword evidence="3" id="KW-0699">rRNA-binding</keyword>
<dbReference type="Pfam" id="PF00157">
    <property type="entry name" value="Pou"/>
    <property type="match status" value="1"/>
</dbReference>
<keyword evidence="8 10" id="KW-0539">Nucleus</keyword>
<evidence type="ECO:0000256" key="6">
    <source>
        <dbReference type="ARBA" id="ARBA00023125"/>
    </source>
</evidence>
<dbReference type="FunFam" id="1.10.260.40:FF:000001">
    <property type="entry name" value="POU domain protein"/>
    <property type="match status" value="1"/>
</dbReference>
<dbReference type="GO" id="GO:0003735">
    <property type="term" value="F:structural constituent of ribosome"/>
    <property type="evidence" value="ECO:0007669"/>
    <property type="project" value="InterPro"/>
</dbReference>
<dbReference type="Gene3D" id="2.40.50.740">
    <property type="match status" value="1"/>
</dbReference>
<dbReference type="InterPro" id="IPR013847">
    <property type="entry name" value="POU"/>
</dbReference>
<dbReference type="PROSITE" id="PS50889">
    <property type="entry name" value="S4"/>
    <property type="match status" value="1"/>
</dbReference>
<dbReference type="Pfam" id="PF00900">
    <property type="entry name" value="Ribosomal_S4e"/>
    <property type="match status" value="1"/>
</dbReference>
<dbReference type="Proteomes" id="UP001152795">
    <property type="component" value="Unassembled WGS sequence"/>
</dbReference>
<accession>A0A7D9DA36</accession>
<dbReference type="SMART" id="SM00363">
    <property type="entry name" value="S4"/>
    <property type="match status" value="1"/>
</dbReference>
<dbReference type="CDD" id="cd00165">
    <property type="entry name" value="S4"/>
    <property type="match status" value="1"/>
</dbReference>
<dbReference type="PANTHER" id="PTHR11581:SF0">
    <property type="entry name" value="SMALL RIBOSOMAL SUBUNIT PROTEIN ES4"/>
    <property type="match status" value="1"/>
</dbReference>
<dbReference type="InterPro" id="IPR001356">
    <property type="entry name" value="HD"/>
</dbReference>
<dbReference type="Gene3D" id="3.10.290.10">
    <property type="entry name" value="RNA-binding S4 domain"/>
    <property type="match status" value="1"/>
</dbReference>
<dbReference type="PROSITE" id="PS00465">
    <property type="entry name" value="POU_2"/>
    <property type="match status" value="1"/>
</dbReference>
<evidence type="ECO:0000256" key="9">
    <source>
        <dbReference type="ARBA" id="ARBA00023274"/>
    </source>
</evidence>
<keyword evidence="6 10" id="KW-0238">DNA-binding</keyword>
<evidence type="ECO:0000256" key="8">
    <source>
        <dbReference type="ARBA" id="ARBA00023242"/>
    </source>
</evidence>
<dbReference type="InterPro" id="IPR000327">
    <property type="entry name" value="POU_dom"/>
</dbReference>
<dbReference type="FunFam" id="2.40.50.740:FF:000001">
    <property type="entry name" value="40S ribosomal protein S4"/>
    <property type="match status" value="1"/>
</dbReference>
<comment type="subcellular location">
    <subcellularLocation>
        <location evidence="1 10 12">Nucleus</location>
    </subcellularLocation>
</comment>
<evidence type="ECO:0000256" key="4">
    <source>
        <dbReference type="ARBA" id="ARBA00022884"/>
    </source>
</evidence>
<dbReference type="GO" id="GO:0000981">
    <property type="term" value="F:DNA-binding transcription factor activity, RNA polymerase II-specific"/>
    <property type="evidence" value="ECO:0007669"/>
    <property type="project" value="InterPro"/>
</dbReference>
<dbReference type="FunFam" id="2.30.30.30:FF:000005">
    <property type="entry name" value="40S ribosomal protein S4"/>
    <property type="match status" value="1"/>
</dbReference>
<dbReference type="InterPro" id="IPR009057">
    <property type="entry name" value="Homeodomain-like_sf"/>
</dbReference>
<feature type="compositionally biased region" description="Polar residues" evidence="15">
    <location>
        <begin position="228"/>
        <end position="249"/>
    </location>
</feature>
<evidence type="ECO:0000256" key="13">
    <source>
        <dbReference type="RuleBase" id="RU361194"/>
    </source>
</evidence>
<evidence type="ECO:0000313" key="16">
    <source>
        <dbReference type="EMBL" id="CAB3978315.1"/>
    </source>
</evidence>
<keyword evidence="5" id="KW-0689">Ribosomal protein</keyword>
<dbReference type="Pfam" id="PF00046">
    <property type="entry name" value="Homeodomain"/>
    <property type="match status" value="1"/>
</dbReference>
<dbReference type="AlphaFoldDB" id="A0A7D9DA36"/>
<dbReference type="CDD" id="cd00086">
    <property type="entry name" value="homeodomain"/>
    <property type="match status" value="1"/>
</dbReference>
<evidence type="ECO:0000256" key="3">
    <source>
        <dbReference type="ARBA" id="ARBA00022730"/>
    </source>
</evidence>
<dbReference type="InterPro" id="IPR017970">
    <property type="entry name" value="Homeobox_CS"/>
</dbReference>
<evidence type="ECO:0000256" key="1">
    <source>
        <dbReference type="ARBA" id="ARBA00004123"/>
    </source>
</evidence>
<evidence type="ECO:0000313" key="17">
    <source>
        <dbReference type="Proteomes" id="UP001152795"/>
    </source>
</evidence>
<feature type="DNA-binding region" description="Homeobox" evidence="10">
    <location>
        <begin position="580"/>
        <end position="639"/>
    </location>
</feature>
<dbReference type="GO" id="GO:0005634">
    <property type="term" value="C:nucleus"/>
    <property type="evidence" value="ECO:0007669"/>
    <property type="project" value="UniProtKB-SubCell"/>
</dbReference>
<dbReference type="InterPro" id="IPR010982">
    <property type="entry name" value="Lambda_DNA-bd_dom_sf"/>
</dbReference>
<dbReference type="InterPro" id="IPR013845">
    <property type="entry name" value="Ribosomal_eS4_central_region"/>
</dbReference>
<sequence length="1063" mass="121978">NITKKIKELTELKLNLQDVSEARNKRHKFNDVVNKFYVAHECYHDRIKDEYDLKDSHEYLQIEIRRIENFQRTLEEWITSLSTEHRTLEYDVKSGNSASNIAYKNRSKTRNSVVSLRKTEASTHSSMANATAKKAALKAEAAALDEHRALEEEELRLKHQELAEQQHREERLRLKQRKHELQLQTEIAKAEAEERVYAMADLGENFHHPPTRPLELPQLPTDEYPQPSRISNNTPQYLQQQMKSTGQKSRSADVGHSGIPKGRSQDDSELAENFLHDMLDMQRQQQHQNQEIVNTPGQAEDGKCFIFLYINDIGTEHQMHSPERCLPSLSGPIRSLQISNRRSVLESIIDTQPTTQVSLKPTRCKFFFKCELQNTISSIVFIRYQNGRHICDTAKEQNLANYSHEQGKKREFSSLRVLHGIFYTHENDVSRYAITCCLNTLPHNRESTRAISDHAYDSKYNPHHSTTVVPSTIRDQSQLTITPVTQVDNTPTSDDLERFAKMFKQRRIKLGFTQADVGLALGTLFGNVFSQTTICRFEALQLSFKNMCKLKPLLQQWLQEADNTTGAPTNTDKIAATGRKRKKRTSIDVQVKGALENHFCKQSKPNANEIQQLAHNLQLDKEVVRVWFCNRRQKEKRMTSAVIRPEDGGLHSPQSYDFTFKFERLHTNSYCMHVTTETSIRCEDIDMSLTMRGLMQMHTPRWPGVTKLKPSASASQSVHKIYINKFWKNYSVVVVFAFRNSRVNLVGTIDLTVGSAEKNRVGRELEPQIKIFTFPIQSTQPGNPNINAQDYGPEFFFCHTRFNTEEVLLEKWLEDATEKPRDKLSGAFAPRPSPGPHKLRESMPLIIFLRNRLKYALNGDEAKKIVKKRLIKVDGKVRTDLTFPAGFMDVISIEKTGENFRLLYDVKGRFATHRIHSDEAKYKLCRIKRVAVGAKGVPYCVTHDGRTIRYPDPALGVHDTVRVDIKTGKIQDYVKFDNGNLAMIIGGRNMGRVGIITHREKHAGSFDIVHVKDGKGHQFATRMGNVFIIGKGNKEWVSLPRGKGVRLTIAEERDRRMAEKVKH</sequence>
<keyword evidence="13" id="KW-0804">Transcription</keyword>
<dbReference type="InterPro" id="IPR002942">
    <property type="entry name" value="S4_RNA-bd"/>
</dbReference>
<dbReference type="InterPro" id="IPR036986">
    <property type="entry name" value="S4_RNA-bd_sf"/>
</dbReference>
<dbReference type="InterPro" id="IPR000876">
    <property type="entry name" value="Ribosomal_eS4"/>
</dbReference>
<dbReference type="GO" id="GO:0019843">
    <property type="term" value="F:rRNA binding"/>
    <property type="evidence" value="ECO:0007669"/>
    <property type="project" value="UniProtKB-KW"/>
</dbReference>
<dbReference type="PRINTS" id="PR00028">
    <property type="entry name" value="POUDOMAIN"/>
</dbReference>
<keyword evidence="14" id="KW-0175">Coiled coil</keyword>
<keyword evidence="17" id="KW-1185">Reference proteome</keyword>
<dbReference type="Gene3D" id="1.10.10.60">
    <property type="entry name" value="Homeodomain-like"/>
    <property type="match status" value="1"/>
</dbReference>
<keyword evidence="9" id="KW-0687">Ribonucleoprotein</keyword>
<dbReference type="PROSITE" id="PS00027">
    <property type="entry name" value="HOMEOBOX_1"/>
    <property type="match status" value="1"/>
</dbReference>
<dbReference type="PROSITE" id="PS51179">
    <property type="entry name" value="POU_3"/>
    <property type="match status" value="1"/>
</dbReference>
<dbReference type="CDD" id="cd06087">
    <property type="entry name" value="KOW_RPS4"/>
    <property type="match status" value="1"/>
</dbReference>
<dbReference type="SMART" id="SM00389">
    <property type="entry name" value="HOX"/>
    <property type="match status" value="1"/>
</dbReference>
<dbReference type="SUPFAM" id="SSF47413">
    <property type="entry name" value="lambda repressor-like DNA-binding domains"/>
    <property type="match status" value="1"/>
</dbReference>
<feature type="region of interest" description="Disordered" evidence="15">
    <location>
        <begin position="205"/>
        <end position="267"/>
    </location>
</feature>
<feature type="non-terminal residue" evidence="16">
    <location>
        <position position="1063"/>
    </location>
</feature>
<evidence type="ECO:0000256" key="5">
    <source>
        <dbReference type="ARBA" id="ARBA00022980"/>
    </source>
</evidence>
<dbReference type="GO" id="GO:0003677">
    <property type="term" value="F:DNA binding"/>
    <property type="evidence" value="ECO:0007669"/>
    <property type="project" value="UniProtKB-UniRule"/>
</dbReference>
<comment type="similarity">
    <text evidence="2">Belongs to the eukaryotic ribosomal protein eS4 family.</text>
</comment>
<keyword evidence="4 11" id="KW-0694">RNA-binding</keyword>
<dbReference type="PANTHER" id="PTHR11581">
    <property type="entry name" value="30S/40S RIBOSOMAL PROTEIN S4"/>
    <property type="match status" value="1"/>
</dbReference>
<dbReference type="FunFam" id="3.10.290.10:FF:000002">
    <property type="entry name" value="40S ribosomal protein S4"/>
    <property type="match status" value="1"/>
</dbReference>
<evidence type="ECO:0000256" key="14">
    <source>
        <dbReference type="SAM" id="Coils"/>
    </source>
</evidence>
<dbReference type="EMBL" id="CACRXK020000103">
    <property type="protein sequence ID" value="CAB3978315.1"/>
    <property type="molecule type" value="Genomic_DNA"/>
</dbReference>
<reference evidence="16" key="1">
    <citation type="submission" date="2020-04" db="EMBL/GenBank/DDBJ databases">
        <authorList>
            <person name="Alioto T."/>
            <person name="Alioto T."/>
            <person name="Gomez Garrido J."/>
        </authorList>
    </citation>
    <scope>NUCLEOTIDE SEQUENCE</scope>
    <source>
        <strain evidence="16">A484AB</strain>
    </source>
</reference>
<dbReference type="OrthoDB" id="1109245at2759"/>
<evidence type="ECO:0000256" key="11">
    <source>
        <dbReference type="PROSITE-ProRule" id="PRU00182"/>
    </source>
</evidence>
<proteinExistence type="inferred from homology"/>
<comment type="caution">
    <text evidence="16">The sequence shown here is derived from an EMBL/GenBank/DDBJ whole genome shotgun (WGS) entry which is preliminary data.</text>
</comment>
<dbReference type="SMART" id="SM00352">
    <property type="entry name" value="POU"/>
    <property type="match status" value="1"/>
</dbReference>
<dbReference type="Gene3D" id="2.30.30.30">
    <property type="match status" value="1"/>
</dbReference>
<evidence type="ECO:0000256" key="7">
    <source>
        <dbReference type="ARBA" id="ARBA00023155"/>
    </source>
</evidence>
<dbReference type="InterPro" id="IPR032277">
    <property type="entry name" value="Ribosomal_eS4_C"/>
</dbReference>
<evidence type="ECO:0000256" key="12">
    <source>
        <dbReference type="RuleBase" id="RU000682"/>
    </source>
</evidence>
<dbReference type="InterPro" id="IPR038237">
    <property type="entry name" value="Ribosomal_eS4_central_sf"/>
</dbReference>
<organism evidence="16 17">
    <name type="scientific">Paramuricea clavata</name>
    <name type="common">Red gorgonian</name>
    <name type="synonym">Violescent sea-whip</name>
    <dbReference type="NCBI Taxonomy" id="317549"/>
    <lineage>
        <taxon>Eukaryota</taxon>
        <taxon>Metazoa</taxon>
        <taxon>Cnidaria</taxon>
        <taxon>Anthozoa</taxon>
        <taxon>Octocorallia</taxon>
        <taxon>Malacalcyonacea</taxon>
        <taxon>Plexauridae</taxon>
        <taxon>Paramuricea</taxon>
    </lineage>
</organism>
<comment type="similarity">
    <text evidence="13">Belongs to the POU transcription factor family.</text>
</comment>
<evidence type="ECO:0000256" key="2">
    <source>
        <dbReference type="ARBA" id="ARBA00007500"/>
    </source>
</evidence>
<name>A0A7D9DA36_PARCT</name>
<evidence type="ECO:0000256" key="15">
    <source>
        <dbReference type="SAM" id="MobiDB-lite"/>
    </source>
</evidence>
<dbReference type="Gene3D" id="1.10.260.40">
    <property type="entry name" value="lambda repressor-like DNA-binding domains"/>
    <property type="match status" value="1"/>
</dbReference>